<protein>
    <submittedName>
        <fullName evidence="2">Uncharacterized protein</fullName>
    </submittedName>
</protein>
<feature type="signal peptide" evidence="1">
    <location>
        <begin position="1"/>
        <end position="25"/>
    </location>
</feature>
<sequence>MQHHALRIAAILVAMLPSWAPTAAAAPVGFPDLGSYTQVNAPDYAQQTVGSLYVFDTPDGLHCEITEPHYRPLQFGCHGALPAVPEGVDHVLAATIPAEDFATSSKNAVVEFSAPYASSRELSGVLLPPMHYITALNITCAVDGAGMTACRYRSDDGARQYGFVLSPNGSGIL</sequence>
<evidence type="ECO:0000313" key="3">
    <source>
        <dbReference type="EMBL" id="TDZ47972.1"/>
    </source>
</evidence>
<accession>A0A4R5P5X4</accession>
<evidence type="ECO:0000313" key="5">
    <source>
        <dbReference type="Proteomes" id="UP000295627"/>
    </source>
</evidence>
<dbReference type="EMBL" id="PECC01000029">
    <property type="protein sequence ID" value="TDZ47972.1"/>
    <property type="molecule type" value="Genomic_DNA"/>
</dbReference>
<dbReference type="EMBL" id="RXLR01000019">
    <property type="protein sequence ID" value="TDH18826.1"/>
    <property type="molecule type" value="Genomic_DNA"/>
</dbReference>
<name>A0A4R5P5X4_9MYCO</name>
<evidence type="ECO:0000313" key="4">
    <source>
        <dbReference type="Proteomes" id="UP000295165"/>
    </source>
</evidence>
<proteinExistence type="predicted"/>
<reference evidence="2" key="1">
    <citation type="submission" date="2018-12" db="EMBL/GenBank/DDBJ databases">
        <authorList>
            <person name="Behra P.R.K."/>
            <person name="Das S."/>
            <person name="Pettersson B.M.F."/>
            <person name="Shirreff L."/>
            <person name="Ducote T."/>
            <person name="Jacobsson K.-G."/>
            <person name="Ennis D.G."/>
            <person name="Kirsebom L.A."/>
        </authorList>
    </citation>
    <scope>NUCLEOTIDE SEQUENCE</scope>
    <source>
        <strain evidence="2">DSM 45524</strain>
    </source>
</reference>
<gene>
    <name evidence="3" type="ORF">CCUG63697_04266</name>
    <name evidence="2" type="ORF">EJ571_19685</name>
</gene>
<dbReference type="Proteomes" id="UP000295165">
    <property type="component" value="Unassembled WGS sequence"/>
</dbReference>
<dbReference type="AlphaFoldDB" id="A0A4R5P5X4"/>
<organism evidence="2 5">
    <name type="scientific">Mycobacteroides franklinii</name>
    <dbReference type="NCBI Taxonomy" id="948102"/>
    <lineage>
        <taxon>Bacteria</taxon>
        <taxon>Bacillati</taxon>
        <taxon>Actinomycetota</taxon>
        <taxon>Actinomycetes</taxon>
        <taxon>Mycobacteriales</taxon>
        <taxon>Mycobacteriaceae</taxon>
        <taxon>Mycobacteroides</taxon>
    </lineage>
</organism>
<dbReference type="Proteomes" id="UP000295627">
    <property type="component" value="Unassembled WGS sequence"/>
</dbReference>
<reference evidence="4 5" key="2">
    <citation type="journal article" date="2019" name="Sci. Rep.">
        <title>Extended insight into the Mycobacterium chelonae-abscessus complex through whole genome sequencing of Mycobacterium salmoniphilum outbreak and Mycobacterium salmoniphilum-like strains.</title>
        <authorList>
            <person name="Behra P.R.K."/>
            <person name="Das S."/>
            <person name="Pettersson B.M.F."/>
            <person name="Shirreff L."/>
            <person name="DuCote T."/>
            <person name="Jacobsson K.G."/>
            <person name="Ennis D.G."/>
            <person name="Kirsebom L.A."/>
        </authorList>
    </citation>
    <scope>NUCLEOTIDE SEQUENCE [LARGE SCALE GENOMIC DNA]</scope>
    <source>
        <strain evidence="3 4">CCUG 63697</strain>
        <strain evidence="2 5">DSM 45524</strain>
    </source>
</reference>
<dbReference type="RefSeq" id="WP_078334122.1">
    <property type="nucleotide sequence ID" value="NZ_MAFQ01000006.1"/>
</dbReference>
<keyword evidence="1" id="KW-0732">Signal</keyword>
<keyword evidence="4" id="KW-1185">Reference proteome</keyword>
<evidence type="ECO:0000256" key="1">
    <source>
        <dbReference type="SAM" id="SignalP"/>
    </source>
</evidence>
<evidence type="ECO:0000313" key="2">
    <source>
        <dbReference type="EMBL" id="TDH18826.1"/>
    </source>
</evidence>
<comment type="caution">
    <text evidence="2">The sequence shown here is derived from an EMBL/GenBank/DDBJ whole genome shotgun (WGS) entry which is preliminary data.</text>
</comment>
<feature type="chain" id="PRO_5036121380" evidence="1">
    <location>
        <begin position="26"/>
        <end position="173"/>
    </location>
</feature>